<dbReference type="SMART" id="SM00342">
    <property type="entry name" value="HTH_ARAC"/>
    <property type="match status" value="1"/>
</dbReference>
<dbReference type="OrthoDB" id="185346at2"/>
<dbReference type="PROSITE" id="PS00041">
    <property type="entry name" value="HTH_ARAC_FAMILY_1"/>
    <property type="match status" value="1"/>
</dbReference>
<reference evidence="5 6" key="1">
    <citation type="submission" date="2019-03" db="EMBL/GenBank/DDBJ databases">
        <title>Genomic Encyclopedia of Type Strains, Phase IV (KMG-IV): sequencing the most valuable type-strain genomes for metagenomic binning, comparative biology and taxonomic classification.</title>
        <authorList>
            <person name="Goeker M."/>
        </authorList>
    </citation>
    <scope>NUCLEOTIDE SEQUENCE [LARGE SCALE GENOMIC DNA]</scope>
    <source>
        <strain evidence="5 6">DSM 1709</strain>
    </source>
</reference>
<keyword evidence="1" id="KW-0805">Transcription regulation</keyword>
<dbReference type="Pfam" id="PF12833">
    <property type="entry name" value="HTH_18"/>
    <property type="match status" value="1"/>
</dbReference>
<accession>A0A4R2M8I2</accession>
<sequence length="315" mass="33599">MPLDCEHAAPDTALAAPADAGWQRLPALPGSTVEKLDIEPGLTVVRSSVLPRDEVREASTNPPGRGTLVLTVGLEGRSAFRGARGEHLGFAAGYVTAAAFVCSAGERCYAAGERVVQLRLLVDEDAVARWLGPEVCRRLMPARGVRALSSARSSPGGIAHAQALLRGAGARGLAALDRRIHALSLLAEQVRVLGLSLPAASGPSRRHEHDRLARARDLMHARLDRPLTIAGLAAEVGMSETRFKAGFREAFGVPPGQMLLQLRMERAKALLDAGCQVAQAGWQVGYAHPGNFSTAFTRHVGCTPRDWLTKAARRR</sequence>
<dbReference type="RefSeq" id="WP_132646878.1">
    <property type="nucleotide sequence ID" value="NZ_CP181386.1"/>
</dbReference>
<dbReference type="SUPFAM" id="SSF46689">
    <property type="entry name" value="Homeodomain-like"/>
    <property type="match status" value="2"/>
</dbReference>
<dbReference type="AlphaFoldDB" id="A0A4R2M8I2"/>
<evidence type="ECO:0000313" key="6">
    <source>
        <dbReference type="Proteomes" id="UP000295106"/>
    </source>
</evidence>
<dbReference type="Gene3D" id="1.10.10.60">
    <property type="entry name" value="Homeodomain-like"/>
    <property type="match status" value="2"/>
</dbReference>
<evidence type="ECO:0000256" key="1">
    <source>
        <dbReference type="ARBA" id="ARBA00023015"/>
    </source>
</evidence>
<proteinExistence type="predicted"/>
<evidence type="ECO:0000256" key="2">
    <source>
        <dbReference type="ARBA" id="ARBA00023125"/>
    </source>
</evidence>
<dbReference type="PROSITE" id="PS01124">
    <property type="entry name" value="HTH_ARAC_FAMILY_2"/>
    <property type="match status" value="1"/>
</dbReference>
<evidence type="ECO:0000259" key="4">
    <source>
        <dbReference type="PROSITE" id="PS01124"/>
    </source>
</evidence>
<dbReference type="InterPro" id="IPR050204">
    <property type="entry name" value="AraC_XylS_family_regulators"/>
</dbReference>
<dbReference type="Proteomes" id="UP000295106">
    <property type="component" value="Unassembled WGS sequence"/>
</dbReference>
<comment type="caution">
    <text evidence="5">The sequence shown here is derived from an EMBL/GenBank/DDBJ whole genome shotgun (WGS) entry which is preliminary data.</text>
</comment>
<dbReference type="GeneID" id="99684595"/>
<dbReference type="GO" id="GO:0003700">
    <property type="term" value="F:DNA-binding transcription factor activity"/>
    <property type="evidence" value="ECO:0007669"/>
    <property type="project" value="InterPro"/>
</dbReference>
<evidence type="ECO:0000256" key="3">
    <source>
        <dbReference type="ARBA" id="ARBA00023163"/>
    </source>
</evidence>
<organism evidence="5 6">
    <name type="scientific">Rubrivivax gelatinosus</name>
    <name type="common">Rhodocyclus gelatinosus</name>
    <name type="synonym">Rhodopseudomonas gelatinosa</name>
    <dbReference type="NCBI Taxonomy" id="28068"/>
    <lineage>
        <taxon>Bacteria</taxon>
        <taxon>Pseudomonadati</taxon>
        <taxon>Pseudomonadota</taxon>
        <taxon>Betaproteobacteria</taxon>
        <taxon>Burkholderiales</taxon>
        <taxon>Sphaerotilaceae</taxon>
        <taxon>Rubrivivax</taxon>
    </lineage>
</organism>
<keyword evidence="2 5" id="KW-0238">DNA-binding</keyword>
<feature type="domain" description="HTH araC/xylS-type" evidence="4">
    <location>
        <begin position="213"/>
        <end position="310"/>
    </location>
</feature>
<dbReference type="PANTHER" id="PTHR46796">
    <property type="entry name" value="HTH-TYPE TRANSCRIPTIONAL ACTIVATOR RHAS-RELATED"/>
    <property type="match status" value="1"/>
</dbReference>
<evidence type="ECO:0000313" key="5">
    <source>
        <dbReference type="EMBL" id="TCP02972.1"/>
    </source>
</evidence>
<keyword evidence="3" id="KW-0804">Transcription</keyword>
<protein>
    <submittedName>
        <fullName evidence="5">AraC-like DNA-binding protein</fullName>
    </submittedName>
</protein>
<dbReference type="InterPro" id="IPR018060">
    <property type="entry name" value="HTH_AraC"/>
</dbReference>
<dbReference type="InterPro" id="IPR018062">
    <property type="entry name" value="HTH_AraC-typ_CS"/>
</dbReference>
<name>A0A4R2M8I2_RUBGE</name>
<dbReference type="EMBL" id="SLXD01000005">
    <property type="protein sequence ID" value="TCP02972.1"/>
    <property type="molecule type" value="Genomic_DNA"/>
</dbReference>
<dbReference type="InterPro" id="IPR009057">
    <property type="entry name" value="Homeodomain-like_sf"/>
</dbReference>
<dbReference type="GO" id="GO:0043565">
    <property type="term" value="F:sequence-specific DNA binding"/>
    <property type="evidence" value="ECO:0007669"/>
    <property type="project" value="InterPro"/>
</dbReference>
<gene>
    <name evidence="5" type="ORF">EV684_105138</name>
</gene>